<name>A0A2V2MYB9_9EURY</name>
<sequence length="95" mass="11222">MIISERYPNDISITVRKVNESKMISIDQNKTEISILFSRPFGFRFNISPRLEQEKYQNGKLDRLNCDKGSIHRKNVFDCFMEIKSLILHLFPSLQ</sequence>
<comment type="caution">
    <text evidence="1">The sequence shown here is derived from an EMBL/GenBank/DDBJ whole genome shotgun (WGS) entry which is preliminary data.</text>
</comment>
<proteinExistence type="predicted"/>
<evidence type="ECO:0000313" key="2">
    <source>
        <dbReference type="Proteomes" id="UP000245657"/>
    </source>
</evidence>
<dbReference type="AlphaFoldDB" id="A0A2V2MYB9"/>
<organism evidence="1 2">
    <name type="scientific">Methanospirillum lacunae</name>
    <dbReference type="NCBI Taxonomy" id="668570"/>
    <lineage>
        <taxon>Archaea</taxon>
        <taxon>Methanobacteriati</taxon>
        <taxon>Methanobacteriota</taxon>
        <taxon>Stenosarchaea group</taxon>
        <taxon>Methanomicrobia</taxon>
        <taxon>Methanomicrobiales</taxon>
        <taxon>Methanospirillaceae</taxon>
        <taxon>Methanospirillum</taxon>
    </lineage>
</organism>
<evidence type="ECO:0000313" key="1">
    <source>
        <dbReference type="EMBL" id="PWR70396.1"/>
    </source>
</evidence>
<reference evidence="1 2" key="1">
    <citation type="submission" date="2018-05" db="EMBL/GenBank/DDBJ databases">
        <title>Draft genome of Methanospirillum lacunae Ki8-1.</title>
        <authorList>
            <person name="Dueholm M.S."/>
            <person name="Nielsen P.H."/>
            <person name="Bakmann L.F."/>
            <person name="Otzen D.E."/>
        </authorList>
    </citation>
    <scope>NUCLEOTIDE SEQUENCE [LARGE SCALE GENOMIC DNA]</scope>
    <source>
        <strain evidence="1 2">Ki8-1</strain>
    </source>
</reference>
<accession>A0A2V2MYB9</accession>
<dbReference type="Proteomes" id="UP000245657">
    <property type="component" value="Unassembled WGS sequence"/>
</dbReference>
<protein>
    <submittedName>
        <fullName evidence="1">Uncharacterized protein</fullName>
    </submittedName>
</protein>
<dbReference type="EMBL" id="QGMY01000014">
    <property type="protein sequence ID" value="PWR70396.1"/>
    <property type="molecule type" value="Genomic_DNA"/>
</dbReference>
<keyword evidence="2" id="KW-1185">Reference proteome</keyword>
<gene>
    <name evidence="1" type="ORF">DK846_15065</name>
</gene>